<dbReference type="Pfam" id="PF25906">
    <property type="entry name" value="PucR-like_N"/>
    <property type="match status" value="1"/>
</dbReference>
<dbReference type="Pfam" id="PF13556">
    <property type="entry name" value="HTH_30"/>
    <property type="match status" value="1"/>
</dbReference>
<feature type="domain" description="PucR-like N-terminal" evidence="2">
    <location>
        <begin position="1"/>
        <end position="154"/>
    </location>
</feature>
<protein>
    <submittedName>
        <fullName evidence="3">PucR family transcriptional regulator</fullName>
    </submittedName>
</protein>
<dbReference type="Proteomes" id="UP000251891">
    <property type="component" value="Unassembled WGS sequence"/>
</dbReference>
<dbReference type="PANTHER" id="PTHR33744">
    <property type="entry name" value="CARBOHYDRATE DIACID REGULATOR"/>
    <property type="match status" value="1"/>
</dbReference>
<evidence type="ECO:0000313" key="4">
    <source>
        <dbReference type="Proteomes" id="UP000251891"/>
    </source>
</evidence>
<evidence type="ECO:0000259" key="1">
    <source>
        <dbReference type="Pfam" id="PF13556"/>
    </source>
</evidence>
<name>A0A365GW77_9ACTN</name>
<accession>A0A365GW77</accession>
<dbReference type="OrthoDB" id="3449988at2"/>
<dbReference type="EMBL" id="QLYX01000022">
    <property type="protein sequence ID" value="RAY11065.1"/>
    <property type="molecule type" value="Genomic_DNA"/>
</dbReference>
<proteinExistence type="predicted"/>
<evidence type="ECO:0000313" key="3">
    <source>
        <dbReference type="EMBL" id="RAY11065.1"/>
    </source>
</evidence>
<dbReference type="AlphaFoldDB" id="A0A365GW77"/>
<dbReference type="InterPro" id="IPR042070">
    <property type="entry name" value="PucR_C-HTH_sf"/>
</dbReference>
<dbReference type="InterPro" id="IPR058663">
    <property type="entry name" value="PucR-like_N"/>
</dbReference>
<evidence type="ECO:0000259" key="2">
    <source>
        <dbReference type="Pfam" id="PF25906"/>
    </source>
</evidence>
<gene>
    <name evidence="3" type="ORF">DPM19_32350</name>
</gene>
<dbReference type="Gene3D" id="1.10.10.2840">
    <property type="entry name" value="PucR C-terminal helix-turn-helix domain"/>
    <property type="match status" value="1"/>
</dbReference>
<dbReference type="InterPro" id="IPR025736">
    <property type="entry name" value="PucR_C-HTH_dom"/>
</dbReference>
<dbReference type="InterPro" id="IPR051448">
    <property type="entry name" value="CdaR-like_regulators"/>
</dbReference>
<keyword evidence="4" id="KW-1185">Reference proteome</keyword>
<organism evidence="3 4">
    <name type="scientific">Actinomadura craniellae</name>
    <dbReference type="NCBI Taxonomy" id="2231787"/>
    <lineage>
        <taxon>Bacteria</taxon>
        <taxon>Bacillati</taxon>
        <taxon>Actinomycetota</taxon>
        <taxon>Actinomycetes</taxon>
        <taxon>Streptosporangiales</taxon>
        <taxon>Thermomonosporaceae</taxon>
        <taxon>Actinomadura</taxon>
    </lineage>
</organism>
<feature type="domain" description="PucR C-terminal helix-turn-helix" evidence="1">
    <location>
        <begin position="318"/>
        <end position="372"/>
    </location>
</feature>
<dbReference type="PANTHER" id="PTHR33744:SF1">
    <property type="entry name" value="DNA-BINDING TRANSCRIPTIONAL ACTIVATOR ADER"/>
    <property type="match status" value="1"/>
</dbReference>
<reference evidence="3 4" key="1">
    <citation type="submission" date="2018-06" db="EMBL/GenBank/DDBJ databases">
        <title>Actinomadura craniellae sp. nov. isolated from marine sponge Craniella sp.</title>
        <authorList>
            <person name="Li L."/>
            <person name="Xu Q.H."/>
            <person name="Lin H.W."/>
            <person name="Lu Y.H."/>
        </authorList>
    </citation>
    <scope>NUCLEOTIDE SEQUENCE [LARGE SCALE GENOMIC DNA]</scope>
    <source>
        <strain evidence="3 4">LHW63021</strain>
    </source>
</reference>
<sequence length="387" mass="42576">MRPHLPHLNEVMVAGVLRHVPEYARADEIYVQVARAATARAMEHFVQMIADPETSWDEVHQMFFDVGYGEAIEGRGLEHLQNAMRISSRIGWRYLSVEGERLGKPRALISLLAEVNFAYLDQLASAAAQGYARAREKTAGEREQRRARLLSLLLAEPAVLPEVIAEQVSLAGWPMPKRLAVILLQPRPGGGGVGPTGLPPSWLVGVDRGQHCVIMPDPDGPGQAERLSVTLAGWTGAVGPTAPPEEARVSLRWARRALDLVAEGTIPARDPSRLAFLVRAEEYLPGLLLQEGRDLARMVASRRLAPLTDAGPRQGPRLAATLLECLKNGFNATDAATALCVHPQTVRYRLGQLHKLFDFDLEDPEIRLEMMLLVHTWMQDHAEPSAG</sequence>
<comment type="caution">
    <text evidence="3">The sequence shown here is derived from an EMBL/GenBank/DDBJ whole genome shotgun (WGS) entry which is preliminary data.</text>
</comment>